<dbReference type="EMBL" id="CP031395">
    <property type="protein sequence ID" value="QBK03572.1"/>
    <property type="molecule type" value="Genomic_DNA"/>
</dbReference>
<evidence type="ECO:0000313" key="6">
    <source>
        <dbReference type="EMBL" id="QBK03572.1"/>
    </source>
</evidence>
<protein>
    <recommendedName>
        <fullName evidence="8">MAPEG family protein</fullName>
    </recommendedName>
</protein>
<feature type="transmembrane region" description="Helical" evidence="5">
    <location>
        <begin position="66"/>
        <end position="86"/>
    </location>
</feature>
<sequence length="142" mass="15984">MYPALTYYLYPLLAQVALSYLVAALILVTRLTDVVGRKTHRAFYENYSGVGGPILVQRTTHQLANLFEFPTLFLVLMALLVGVGLQDDPLRLLAWCFVGLRFLHTAIHLAHNVLWLRMSVFMASNLVLLALWLRTAWLAVGA</sequence>
<keyword evidence="2 5" id="KW-0812">Transmembrane</keyword>
<dbReference type="RefSeq" id="WP_131277296.1">
    <property type="nucleotide sequence ID" value="NZ_CP031395.1"/>
</dbReference>
<evidence type="ECO:0000256" key="3">
    <source>
        <dbReference type="ARBA" id="ARBA00022989"/>
    </source>
</evidence>
<organism evidence="6 7">
    <name type="scientific">Hylemonella gracilis</name>
    <dbReference type="NCBI Taxonomy" id="80880"/>
    <lineage>
        <taxon>Bacteria</taxon>
        <taxon>Pseudomonadati</taxon>
        <taxon>Pseudomonadota</taxon>
        <taxon>Betaproteobacteria</taxon>
        <taxon>Burkholderiales</taxon>
        <taxon>Comamonadaceae</taxon>
        <taxon>Hylemonella</taxon>
    </lineage>
</organism>
<name>A0A4P6UEX5_9BURK</name>
<dbReference type="Pfam" id="PF01124">
    <property type="entry name" value="MAPEG"/>
    <property type="match status" value="1"/>
</dbReference>
<evidence type="ECO:0008006" key="8">
    <source>
        <dbReference type="Google" id="ProtNLM"/>
    </source>
</evidence>
<comment type="subcellular location">
    <subcellularLocation>
        <location evidence="1">Membrane</location>
    </subcellularLocation>
</comment>
<dbReference type="KEGG" id="hgr:DW355_01230"/>
<reference evidence="6 7" key="1">
    <citation type="submission" date="2018-07" db="EMBL/GenBank/DDBJ databases">
        <title>Exploring interactions and the metabolic potential of the ultra-small soil bacteria Hylemonella gracilis.</title>
        <authorList>
            <person name="Tyc O."/>
            <person name="Kulkarni P."/>
            <person name="Gawehns F."/>
            <person name="Hundscheid M."/>
            <person name="Zweers H."/>
            <person name="Garbeva P."/>
        </authorList>
    </citation>
    <scope>NUCLEOTIDE SEQUENCE [LARGE SCALE GENOMIC DNA]</scope>
    <source>
        <strain evidence="6 7">NS1</strain>
    </source>
</reference>
<dbReference type="Proteomes" id="UP000292939">
    <property type="component" value="Chromosome"/>
</dbReference>
<evidence type="ECO:0000256" key="1">
    <source>
        <dbReference type="ARBA" id="ARBA00004370"/>
    </source>
</evidence>
<evidence type="ECO:0000313" key="7">
    <source>
        <dbReference type="Proteomes" id="UP000292939"/>
    </source>
</evidence>
<dbReference type="GO" id="GO:0016020">
    <property type="term" value="C:membrane"/>
    <property type="evidence" value="ECO:0007669"/>
    <property type="project" value="UniProtKB-SubCell"/>
</dbReference>
<feature type="transmembrane region" description="Helical" evidence="5">
    <location>
        <begin position="92"/>
        <end position="110"/>
    </location>
</feature>
<dbReference type="SUPFAM" id="SSF161084">
    <property type="entry name" value="MAPEG domain-like"/>
    <property type="match status" value="1"/>
</dbReference>
<accession>A0A4P6UEX5</accession>
<dbReference type="OrthoDB" id="8593739at2"/>
<keyword evidence="3 5" id="KW-1133">Transmembrane helix</keyword>
<dbReference type="Gene3D" id="1.20.120.550">
    <property type="entry name" value="Membrane associated eicosanoid/glutathione metabolism-like domain"/>
    <property type="match status" value="1"/>
</dbReference>
<keyword evidence="4 5" id="KW-0472">Membrane</keyword>
<feature type="transmembrane region" description="Helical" evidence="5">
    <location>
        <begin position="12"/>
        <end position="31"/>
    </location>
</feature>
<dbReference type="InterPro" id="IPR023352">
    <property type="entry name" value="MAPEG-like_dom_sf"/>
</dbReference>
<dbReference type="AlphaFoldDB" id="A0A4P6UEX5"/>
<dbReference type="InterPro" id="IPR001129">
    <property type="entry name" value="Membr-assoc_MAPEG"/>
</dbReference>
<gene>
    <name evidence="6" type="ORF">DW355_01230</name>
</gene>
<feature type="transmembrane region" description="Helical" evidence="5">
    <location>
        <begin position="122"/>
        <end position="140"/>
    </location>
</feature>
<proteinExistence type="predicted"/>
<evidence type="ECO:0000256" key="2">
    <source>
        <dbReference type="ARBA" id="ARBA00022692"/>
    </source>
</evidence>
<evidence type="ECO:0000256" key="5">
    <source>
        <dbReference type="SAM" id="Phobius"/>
    </source>
</evidence>
<evidence type="ECO:0000256" key="4">
    <source>
        <dbReference type="ARBA" id="ARBA00023136"/>
    </source>
</evidence>